<accession>A0A3N4ITW8</accession>
<dbReference type="OrthoDB" id="5366038at2759"/>
<evidence type="ECO:0000313" key="2">
    <source>
        <dbReference type="Proteomes" id="UP000276215"/>
    </source>
</evidence>
<dbReference type="Proteomes" id="UP000276215">
    <property type="component" value="Unassembled WGS sequence"/>
</dbReference>
<dbReference type="EMBL" id="ML120602">
    <property type="protein sequence ID" value="RPA89215.1"/>
    <property type="molecule type" value="Genomic_DNA"/>
</dbReference>
<gene>
    <name evidence="1" type="ORF">L873DRAFT_704691</name>
</gene>
<dbReference type="PANTHER" id="PTHR45786:SF74">
    <property type="entry name" value="ATP-DEPENDENT DNA HELICASE"/>
    <property type="match status" value="1"/>
</dbReference>
<dbReference type="STRING" id="1336337.A0A3N4ITW8"/>
<keyword evidence="2" id="KW-1185">Reference proteome</keyword>
<dbReference type="AlphaFoldDB" id="A0A3N4ITW8"/>
<sequence length="110" mass="12741">MLDARNRDPRVYNVPTSDEIGILIVGDRDENFDKRDIIIRARQRHDDLQYSVLTQISELNPYYLSLHYVLLLPKGELGWRTDIPPRGNAEAGPADREIYGVVQEENLSYQ</sequence>
<evidence type="ECO:0000313" key="1">
    <source>
        <dbReference type="EMBL" id="RPA89215.1"/>
    </source>
</evidence>
<organism evidence="1 2">
    <name type="scientific">Choiromyces venosus 120613-1</name>
    <dbReference type="NCBI Taxonomy" id="1336337"/>
    <lineage>
        <taxon>Eukaryota</taxon>
        <taxon>Fungi</taxon>
        <taxon>Dikarya</taxon>
        <taxon>Ascomycota</taxon>
        <taxon>Pezizomycotina</taxon>
        <taxon>Pezizomycetes</taxon>
        <taxon>Pezizales</taxon>
        <taxon>Tuberaceae</taxon>
        <taxon>Choiromyces</taxon>
    </lineage>
</organism>
<dbReference type="PANTHER" id="PTHR45786">
    <property type="entry name" value="DNA BINDING PROTEIN-LIKE"/>
    <property type="match status" value="1"/>
</dbReference>
<reference evidence="1 2" key="1">
    <citation type="journal article" date="2018" name="Nat. Ecol. Evol.">
        <title>Pezizomycetes genomes reveal the molecular basis of ectomycorrhizal truffle lifestyle.</title>
        <authorList>
            <person name="Murat C."/>
            <person name="Payen T."/>
            <person name="Noel B."/>
            <person name="Kuo A."/>
            <person name="Morin E."/>
            <person name="Chen J."/>
            <person name="Kohler A."/>
            <person name="Krizsan K."/>
            <person name="Balestrini R."/>
            <person name="Da Silva C."/>
            <person name="Montanini B."/>
            <person name="Hainaut M."/>
            <person name="Levati E."/>
            <person name="Barry K.W."/>
            <person name="Belfiori B."/>
            <person name="Cichocki N."/>
            <person name="Clum A."/>
            <person name="Dockter R.B."/>
            <person name="Fauchery L."/>
            <person name="Guy J."/>
            <person name="Iotti M."/>
            <person name="Le Tacon F."/>
            <person name="Lindquist E.A."/>
            <person name="Lipzen A."/>
            <person name="Malagnac F."/>
            <person name="Mello A."/>
            <person name="Molinier V."/>
            <person name="Miyauchi S."/>
            <person name="Poulain J."/>
            <person name="Riccioni C."/>
            <person name="Rubini A."/>
            <person name="Sitrit Y."/>
            <person name="Splivallo R."/>
            <person name="Traeger S."/>
            <person name="Wang M."/>
            <person name="Zifcakova L."/>
            <person name="Wipf D."/>
            <person name="Zambonelli A."/>
            <person name="Paolocci F."/>
            <person name="Nowrousian M."/>
            <person name="Ottonello S."/>
            <person name="Baldrian P."/>
            <person name="Spatafora J.W."/>
            <person name="Henrissat B."/>
            <person name="Nagy L.G."/>
            <person name="Aury J.M."/>
            <person name="Wincker P."/>
            <person name="Grigoriev I.V."/>
            <person name="Bonfante P."/>
            <person name="Martin F.M."/>
        </authorList>
    </citation>
    <scope>NUCLEOTIDE SEQUENCE [LARGE SCALE GENOMIC DNA]</scope>
    <source>
        <strain evidence="1 2">120613-1</strain>
    </source>
</reference>
<name>A0A3N4ITW8_9PEZI</name>
<proteinExistence type="predicted"/>
<protein>
    <submittedName>
        <fullName evidence="1">Uncharacterized protein</fullName>
    </submittedName>
</protein>